<evidence type="ECO:0000256" key="2">
    <source>
        <dbReference type="SAM" id="MobiDB-lite"/>
    </source>
</evidence>
<proteinExistence type="predicted"/>
<keyword evidence="4" id="KW-1185">Reference proteome</keyword>
<feature type="coiled-coil region" evidence="1">
    <location>
        <begin position="266"/>
        <end position="307"/>
    </location>
</feature>
<keyword evidence="1" id="KW-0175">Coiled coil</keyword>
<gene>
    <name evidence="3" type="ORF">MKW94_018363</name>
</gene>
<organism evidence="3 4">
    <name type="scientific">Papaver nudicaule</name>
    <name type="common">Iceland poppy</name>
    <dbReference type="NCBI Taxonomy" id="74823"/>
    <lineage>
        <taxon>Eukaryota</taxon>
        <taxon>Viridiplantae</taxon>
        <taxon>Streptophyta</taxon>
        <taxon>Embryophyta</taxon>
        <taxon>Tracheophyta</taxon>
        <taxon>Spermatophyta</taxon>
        <taxon>Magnoliopsida</taxon>
        <taxon>Ranunculales</taxon>
        <taxon>Papaveraceae</taxon>
        <taxon>Papaveroideae</taxon>
        <taxon>Papaver</taxon>
    </lineage>
</organism>
<reference evidence="3" key="1">
    <citation type="submission" date="2022-03" db="EMBL/GenBank/DDBJ databases">
        <title>A functionally conserved STORR gene fusion in Papaver species that diverged 16.8 million years ago.</title>
        <authorList>
            <person name="Catania T."/>
        </authorList>
    </citation>
    <scope>NUCLEOTIDE SEQUENCE</scope>
    <source>
        <strain evidence="3">S-191538</strain>
    </source>
</reference>
<dbReference type="EMBL" id="JAJJMA010340020">
    <property type="protein sequence ID" value="MCL7051571.1"/>
    <property type="molecule type" value="Genomic_DNA"/>
</dbReference>
<evidence type="ECO:0000313" key="3">
    <source>
        <dbReference type="EMBL" id="MCL7051571.1"/>
    </source>
</evidence>
<dbReference type="AlphaFoldDB" id="A0AA42B5R7"/>
<feature type="compositionally biased region" description="Low complexity" evidence="2">
    <location>
        <begin position="29"/>
        <end position="53"/>
    </location>
</feature>
<sequence>MRSSDSHGSPIGSSCRLASANFGSPFGFASASSSPSCSLASTSSNPSCSLASTVADKSTETEPQVLSFMQIMSDMDAVAMSVPEPETQTELGGQKNEHAGEEKAHFEHAGVEDQVTETETLLKCEAPTSVHSNKVTPMLEYNLAGQLFEDGRHRQGTGFDEKFEDVGGFSVLKPQVPLYEQIWLKYGHIASSQVLMDLYSAQVSVVTDIMNSVLDMNKQRVSELSSEMIEAWEKKIKMAEKLEFNISWLRKRFDLVKEDFYGVQKLQTALVEHDQAKARLVAAEQQLMFANNEMKKARENLSVLEARLTPLLIQKKMYEEKSTRLVLDGLL</sequence>
<feature type="region of interest" description="Disordered" evidence="2">
    <location>
        <begin position="29"/>
        <end position="61"/>
    </location>
</feature>
<dbReference type="Proteomes" id="UP001177140">
    <property type="component" value="Unassembled WGS sequence"/>
</dbReference>
<protein>
    <submittedName>
        <fullName evidence="3">Uncharacterized protein</fullName>
    </submittedName>
</protein>
<accession>A0AA42B5R7</accession>
<comment type="caution">
    <text evidence="3">The sequence shown here is derived from an EMBL/GenBank/DDBJ whole genome shotgun (WGS) entry which is preliminary data.</text>
</comment>
<evidence type="ECO:0000256" key="1">
    <source>
        <dbReference type="SAM" id="Coils"/>
    </source>
</evidence>
<name>A0AA42B5R7_PAPNU</name>
<evidence type="ECO:0000313" key="4">
    <source>
        <dbReference type="Proteomes" id="UP001177140"/>
    </source>
</evidence>